<reference evidence="2 3" key="1">
    <citation type="submission" date="2017-05" db="EMBL/GenBank/DDBJ databases">
        <title>The draft genome sequence of Idiomarina salinarum WNB302.</title>
        <authorList>
            <person name="Sun Y."/>
            <person name="Chen B."/>
            <person name="Du Z."/>
        </authorList>
    </citation>
    <scope>NUCLEOTIDE SEQUENCE [LARGE SCALE GENOMIC DNA]</scope>
    <source>
        <strain evidence="2 3">WNB302</strain>
    </source>
</reference>
<protein>
    <submittedName>
        <fullName evidence="2">Uncharacterized protein</fullName>
    </submittedName>
</protein>
<sequence length="247" mass="29286">MKNQTSKPAFQTGRYFKYAIGEIVLVVIGILIALQINNWNQNRMSKLEEGKLLRKIQVDLKLADSMNQRFLSSFTNYQNLNIQVFSEIRGKAYYNPNMMYHDLWWYSTYNAVISENYSDNLTDITNDNVRDALRDYLKHEEILLKAFKNWDLLKIETVRPFVNKYGIKNVDTIFSKLDFNFKNAFNLEFDIFNYSKLRAQYGTEELEQILGSLYTMTGYIILKLEEQKTYLDHLDKALKLRLQDKNN</sequence>
<name>A0A265URX8_9FLAO</name>
<keyword evidence="1" id="KW-1133">Transmembrane helix</keyword>
<organism evidence="2 3">
    <name type="scientific">Winogradskyella aurantia</name>
    <dbReference type="NCBI Taxonomy" id="1915063"/>
    <lineage>
        <taxon>Bacteria</taxon>
        <taxon>Pseudomonadati</taxon>
        <taxon>Bacteroidota</taxon>
        <taxon>Flavobacteriia</taxon>
        <taxon>Flavobacteriales</taxon>
        <taxon>Flavobacteriaceae</taxon>
        <taxon>Winogradskyella</taxon>
    </lineage>
</organism>
<keyword evidence="3" id="KW-1185">Reference proteome</keyword>
<comment type="caution">
    <text evidence="2">The sequence shown here is derived from an EMBL/GenBank/DDBJ whole genome shotgun (WGS) entry which is preliminary data.</text>
</comment>
<evidence type="ECO:0000313" key="3">
    <source>
        <dbReference type="Proteomes" id="UP000216840"/>
    </source>
</evidence>
<dbReference type="AlphaFoldDB" id="A0A265URX8"/>
<evidence type="ECO:0000256" key="1">
    <source>
        <dbReference type="SAM" id="Phobius"/>
    </source>
</evidence>
<keyword evidence="1" id="KW-0472">Membrane</keyword>
<dbReference type="InterPro" id="IPR045749">
    <property type="entry name" value="DUF6090"/>
</dbReference>
<feature type="transmembrane region" description="Helical" evidence="1">
    <location>
        <begin position="15"/>
        <end position="36"/>
    </location>
</feature>
<keyword evidence="1" id="KW-0812">Transmembrane</keyword>
<evidence type="ECO:0000313" key="2">
    <source>
        <dbReference type="EMBL" id="OZV68050.1"/>
    </source>
</evidence>
<dbReference type="Proteomes" id="UP000216840">
    <property type="component" value="Unassembled WGS sequence"/>
</dbReference>
<dbReference type="Pfam" id="PF19578">
    <property type="entry name" value="DUF6090"/>
    <property type="match status" value="1"/>
</dbReference>
<dbReference type="OrthoDB" id="1417761at2"/>
<accession>A0A265URX8</accession>
<dbReference type="EMBL" id="NGJN01000005">
    <property type="protein sequence ID" value="OZV68050.1"/>
    <property type="molecule type" value="Genomic_DNA"/>
</dbReference>
<gene>
    <name evidence="2" type="ORF">CA834_10410</name>
</gene>
<proteinExistence type="predicted"/>